<dbReference type="PANTHER" id="PTHR14084">
    <property type="entry name" value="KYNURENINASE"/>
    <property type="match status" value="1"/>
</dbReference>
<evidence type="ECO:0000313" key="7">
    <source>
        <dbReference type="Proteomes" id="UP000887575"/>
    </source>
</evidence>
<evidence type="ECO:0000256" key="2">
    <source>
        <dbReference type="ARBA" id="ARBA00022801"/>
    </source>
</evidence>
<keyword evidence="1 4" id="KW-0662">Pyridine nucleotide biosynthesis</keyword>
<feature type="binding site" evidence="4">
    <location>
        <position position="253"/>
    </location>
    <ligand>
        <name>pyridoxal 5'-phosphate</name>
        <dbReference type="ChEBI" id="CHEBI:597326"/>
    </ligand>
</feature>
<dbReference type="PANTHER" id="PTHR14084:SF0">
    <property type="entry name" value="KYNURENINASE"/>
    <property type="match status" value="1"/>
</dbReference>
<feature type="binding site" evidence="4">
    <location>
        <position position="140"/>
    </location>
    <ligand>
        <name>pyridoxal 5'-phosphate</name>
        <dbReference type="ChEBI" id="CHEBI:597326"/>
    </ligand>
</feature>
<comment type="catalytic activity">
    <reaction evidence="4 5">
        <text>L-kynurenine + H2O = anthranilate + L-alanine + H(+)</text>
        <dbReference type="Rhea" id="RHEA:16813"/>
        <dbReference type="ChEBI" id="CHEBI:15377"/>
        <dbReference type="ChEBI" id="CHEBI:15378"/>
        <dbReference type="ChEBI" id="CHEBI:16567"/>
        <dbReference type="ChEBI" id="CHEBI:57959"/>
        <dbReference type="ChEBI" id="CHEBI:57972"/>
        <dbReference type="EC" id="3.7.1.3"/>
    </reaction>
</comment>
<comment type="cofactor">
    <cofactor evidence="4 5">
        <name>pyridoxal 5'-phosphate</name>
        <dbReference type="ChEBI" id="CHEBI:597326"/>
    </cofactor>
</comment>
<feature type="binding site" evidence="4">
    <location>
        <position position="141"/>
    </location>
    <ligand>
        <name>pyridoxal 5'-phosphate</name>
        <dbReference type="ChEBI" id="CHEBI:597326"/>
    </ligand>
</feature>
<proteinExistence type="inferred from homology"/>
<evidence type="ECO:0000313" key="8">
    <source>
        <dbReference type="WBParaSite" id="MBELARI_LOCUS19270"/>
    </source>
</evidence>
<feature type="binding site" evidence="4">
    <location>
        <position position="278"/>
    </location>
    <ligand>
        <name>pyridoxal 5'-phosphate</name>
        <dbReference type="ChEBI" id="CHEBI:597326"/>
    </ligand>
</feature>
<dbReference type="Pfam" id="PF22580">
    <property type="entry name" value="KYNU_C"/>
    <property type="match status" value="1"/>
</dbReference>
<evidence type="ECO:0000256" key="5">
    <source>
        <dbReference type="PIRNR" id="PIRNR038800"/>
    </source>
</evidence>
<dbReference type="InterPro" id="IPR010111">
    <property type="entry name" value="Kynureninase"/>
</dbReference>
<comment type="catalytic activity">
    <reaction evidence="5">
        <text>3-hydroxy-L-kynurenine + H2O = 3-hydroxyanthranilate + L-alanine + H(+)</text>
        <dbReference type="Rhea" id="RHEA:25143"/>
        <dbReference type="ChEBI" id="CHEBI:15377"/>
        <dbReference type="ChEBI" id="CHEBI:15378"/>
        <dbReference type="ChEBI" id="CHEBI:36559"/>
        <dbReference type="ChEBI" id="CHEBI:57972"/>
        <dbReference type="ChEBI" id="CHEBI:58125"/>
        <dbReference type="EC" id="3.7.1.3"/>
    </reaction>
</comment>
<dbReference type="Proteomes" id="UP000887575">
    <property type="component" value="Unassembled WGS sequence"/>
</dbReference>
<keyword evidence="3 4" id="KW-0663">Pyridoxal phosphate</keyword>
<name>A0AAF3F018_9BILA</name>
<dbReference type="Gene3D" id="3.40.640.10">
    <property type="entry name" value="Type I PLP-dependent aspartate aminotransferase-like (Major domain)"/>
    <property type="match status" value="1"/>
</dbReference>
<dbReference type="InterPro" id="IPR000192">
    <property type="entry name" value="Aminotrans_V_dom"/>
</dbReference>
<comment type="pathway">
    <text evidence="4 5">Amino-acid degradation; L-kynurenine degradation; L-alanine and anthranilate from L-kynurenine: step 1/1.</text>
</comment>
<dbReference type="InterPro" id="IPR015424">
    <property type="entry name" value="PyrdxlP-dep_Trfase"/>
</dbReference>
<comment type="function">
    <text evidence="4 5">Catalyzes the cleavage of L-kynurenine (L-Kyn) and L-3-hydroxykynurenine (L-3OHKyn) into anthranilic acid (AA) and 3-hydroxyanthranilic acid (3-OHAA), respectively.</text>
</comment>
<organism evidence="7 8">
    <name type="scientific">Mesorhabditis belari</name>
    <dbReference type="NCBI Taxonomy" id="2138241"/>
    <lineage>
        <taxon>Eukaryota</taxon>
        <taxon>Metazoa</taxon>
        <taxon>Ecdysozoa</taxon>
        <taxon>Nematoda</taxon>
        <taxon>Chromadorea</taxon>
        <taxon>Rhabditida</taxon>
        <taxon>Rhabditina</taxon>
        <taxon>Rhabditomorpha</taxon>
        <taxon>Rhabditoidea</taxon>
        <taxon>Rhabditidae</taxon>
        <taxon>Mesorhabditinae</taxon>
        <taxon>Mesorhabditis</taxon>
    </lineage>
</organism>
<comment type="pathway">
    <text evidence="4 5">Cofactor biosynthesis; NAD(+) biosynthesis; quinolinate from L-kynurenine: step 2/3.</text>
</comment>
<feature type="binding site" evidence="4">
    <location>
        <position position="256"/>
    </location>
    <ligand>
        <name>pyridoxal 5'-phosphate</name>
        <dbReference type="ChEBI" id="CHEBI:597326"/>
    </ligand>
</feature>
<dbReference type="GO" id="GO:0019805">
    <property type="term" value="P:quinolinate biosynthetic process"/>
    <property type="evidence" value="ECO:0007669"/>
    <property type="project" value="UniProtKB-UniRule"/>
</dbReference>
<dbReference type="GO" id="GO:0097053">
    <property type="term" value="P:L-kynurenine catabolic process"/>
    <property type="evidence" value="ECO:0007669"/>
    <property type="project" value="UniProtKB-UniRule"/>
</dbReference>
<comment type="similarity">
    <text evidence="4 5">Belongs to the kynureninase family.</text>
</comment>
<feature type="binding site" evidence="4">
    <location>
        <position position="224"/>
    </location>
    <ligand>
        <name>pyridoxal 5'-phosphate</name>
        <dbReference type="ChEBI" id="CHEBI:597326"/>
    </ligand>
</feature>
<evidence type="ECO:0000256" key="4">
    <source>
        <dbReference type="HAMAP-Rule" id="MF_03017"/>
    </source>
</evidence>
<dbReference type="AlphaFoldDB" id="A0AAF3F018"/>
<protein>
    <recommendedName>
        <fullName evidence="4 5">Kynureninase</fullName>
        <ecNumber evidence="4 5">3.7.1.3</ecNumber>
    </recommendedName>
    <alternativeName>
        <fullName evidence="4">L-kynurenine hydrolase</fullName>
    </alternativeName>
</protein>
<dbReference type="PIRSF" id="PIRSF038800">
    <property type="entry name" value="KYNU"/>
    <property type="match status" value="1"/>
</dbReference>
<dbReference type="InterPro" id="IPR015421">
    <property type="entry name" value="PyrdxlP-dep_Trfase_major"/>
</dbReference>
<keyword evidence="4 5" id="KW-0963">Cytoplasm</keyword>
<dbReference type="WBParaSite" id="MBELARI_LOCUS19270">
    <property type="protein sequence ID" value="MBELARI_LOCUS19270"/>
    <property type="gene ID" value="MBELARI_LOCUS19270"/>
</dbReference>
<comment type="subcellular location">
    <subcellularLocation>
        <location evidence="4 5">Cytoplasm</location>
    </subcellularLocation>
</comment>
<dbReference type="EC" id="3.7.1.3" evidence="4 5"/>
<dbReference type="NCBIfam" id="TIGR01814">
    <property type="entry name" value="kynureninase"/>
    <property type="match status" value="1"/>
</dbReference>
<dbReference type="GO" id="GO:0030170">
    <property type="term" value="F:pyridoxal phosphate binding"/>
    <property type="evidence" value="ECO:0007669"/>
    <property type="project" value="UniProtKB-UniRule"/>
</dbReference>
<keyword evidence="7" id="KW-1185">Reference proteome</keyword>
<reference evidence="8" key="1">
    <citation type="submission" date="2024-02" db="UniProtKB">
        <authorList>
            <consortium name="WormBaseParasite"/>
        </authorList>
    </citation>
    <scope>IDENTIFICATION</scope>
</reference>
<dbReference type="GO" id="GO:0030429">
    <property type="term" value="F:kynureninase activity"/>
    <property type="evidence" value="ECO:0007669"/>
    <property type="project" value="UniProtKB-UniRule"/>
</dbReference>
<comment type="subunit">
    <text evidence="4 5">Homodimer.</text>
</comment>
<feature type="binding site" evidence="4">
    <location>
        <position position="336"/>
    </location>
    <ligand>
        <name>pyridoxal 5'-phosphate</name>
        <dbReference type="ChEBI" id="CHEBI:597326"/>
    </ligand>
</feature>
<feature type="domain" description="Aminotransferase class V" evidence="6">
    <location>
        <begin position="113"/>
        <end position="282"/>
    </location>
</feature>
<dbReference type="GO" id="GO:0005737">
    <property type="term" value="C:cytoplasm"/>
    <property type="evidence" value="ECO:0007669"/>
    <property type="project" value="UniProtKB-SubCell"/>
</dbReference>
<dbReference type="GO" id="GO:0043420">
    <property type="term" value="P:anthranilate metabolic process"/>
    <property type="evidence" value="ECO:0007669"/>
    <property type="project" value="UniProtKB-UniRule"/>
</dbReference>
<sequence>MSDDCTDTQQRINDWLNGEAKKHETEPTSRVLADILSDSCSLKHVREQFAYPKNGKFPHVDLSLANPDEECIYMCGNSLGLMPKATRALMDEQLTKWAEHGVHGHLSEPIPWAHGDECALDGVAKLVGGKSEEVALMNGLTVNVHVLLTAFYKPTDKRHKILLESKAFPSDHYAIESQIRLHGRSVEESMICFEPREGEETYRTEDILDYIDKNGDEIAIIFFSGVQYYTGQLFDIPTITKKGHEKGCLVGWDLAHAFGNVPLELHHWDVDFAAWCSYKYFNTCAGGLAGAFVHERFKYDKRDRMLGWWSHRMKTRFHMDNQLDLDDGAAGYRISNPPVFLVVPVLGMLEVFKSVTMEQLRSKSFYLTGYLEYLLKYYCGEDSPHRKSKIWCRSITPKNFCERGCQLSLKFNVSIDVIYKELTRRGVAVDKRYPYIIRATPVHLYNNFTDIHRFVMALQESMREAEKSL</sequence>
<feature type="binding site" evidence="4">
    <location>
        <position position="308"/>
    </location>
    <ligand>
        <name>pyridoxal 5'-phosphate</name>
        <dbReference type="ChEBI" id="CHEBI:597326"/>
    </ligand>
</feature>
<feature type="binding site" evidence="4">
    <location>
        <begin position="168"/>
        <end position="171"/>
    </location>
    <ligand>
        <name>pyridoxal 5'-phosphate</name>
        <dbReference type="ChEBI" id="CHEBI:597326"/>
    </ligand>
</feature>
<dbReference type="InterPro" id="IPR015422">
    <property type="entry name" value="PyrdxlP-dep_Trfase_small"/>
</dbReference>
<dbReference type="GO" id="GO:0034354">
    <property type="term" value="P:'de novo' NAD+ biosynthetic process from L-tryptophan"/>
    <property type="evidence" value="ECO:0007669"/>
    <property type="project" value="UniProtKB-UniRule"/>
</dbReference>
<dbReference type="GO" id="GO:0019441">
    <property type="term" value="P:L-tryptophan catabolic process to kynurenine"/>
    <property type="evidence" value="ECO:0007669"/>
    <property type="project" value="TreeGrafter"/>
</dbReference>
<dbReference type="Gene3D" id="3.90.1150.10">
    <property type="entry name" value="Aspartate Aminotransferase, domain 1"/>
    <property type="match status" value="1"/>
</dbReference>
<dbReference type="Pfam" id="PF00266">
    <property type="entry name" value="Aminotran_5"/>
    <property type="match status" value="1"/>
</dbReference>
<dbReference type="FunFam" id="3.40.640.10:FF:000031">
    <property type="entry name" value="Kynureninase"/>
    <property type="match status" value="1"/>
</dbReference>
<dbReference type="HAMAP" id="MF_01970">
    <property type="entry name" value="Kynureninase"/>
    <property type="match status" value="1"/>
</dbReference>
<feature type="modified residue" description="N6-(pyridoxal phosphate)lysine" evidence="4">
    <location>
        <position position="279"/>
    </location>
</feature>
<dbReference type="SUPFAM" id="SSF53383">
    <property type="entry name" value="PLP-dependent transferases"/>
    <property type="match status" value="1"/>
</dbReference>
<keyword evidence="2 4" id="KW-0378">Hydrolase</keyword>
<accession>A0AAF3F018</accession>
<evidence type="ECO:0000259" key="6">
    <source>
        <dbReference type="Pfam" id="PF00266"/>
    </source>
</evidence>
<evidence type="ECO:0000256" key="3">
    <source>
        <dbReference type="ARBA" id="ARBA00022898"/>
    </source>
</evidence>
<evidence type="ECO:0000256" key="1">
    <source>
        <dbReference type="ARBA" id="ARBA00022642"/>
    </source>
</evidence>